<dbReference type="GO" id="GO:0046872">
    <property type="term" value="F:metal ion binding"/>
    <property type="evidence" value="ECO:0007669"/>
    <property type="project" value="UniProtKB-KW"/>
</dbReference>
<evidence type="ECO:0000256" key="2">
    <source>
        <dbReference type="ARBA" id="ARBA00022723"/>
    </source>
</evidence>
<sequence>MSSKKLFVFGLGYSASRAARAFHLAGYSVSGTVRSFEAASQLSQSDSELFRFQASETLPPNVFLFDGEHWSDNNALSLEDALKDVTHMLISVPTGRSDGKEDPVLAALGDRLIPATKDSVQWVGYLSTIGVYGETNGVAVDESAPVGSAVKRSQMRIKAERLWLDSGLPAHVFRIAGIYGPGRGTITKVRSGTASRIHIPGRKFNRIHVDDIVNILLASAAKPNPGGIYNMCDDEPAPADEVTAYACELLGVAVPPSQSWEEAEKNMSAMAKSFYAESKICVNRRVKEELGVKLIYPTYREGLLAQVLEEEKNELKSSDVSPSVNRLVVLVNIGSLRAEPYLDLRQISFRLSRALGQPVVPCSFRFSDRVDPQELNGLEAKTFEKVLTEHLASRESASEVIVLPLFFGKSSTLTEFLPKTIEKVWAAASPTSSLTVRVGGCLVDQENVKDTRVAQILLERIHQVVDFEKVNEDVTILVVDHGTPNRDVHESRELVAQELRELLKTHKHVNLVDSACMERREGAEYDFNDPLLSVALDHYTIDKGIVVCAKMFLSNGRHAGEKGDIEEIIEDVSARHPGVDVRVTEALGTHELLSEILHDRYRAVLTKETPDYTFS</sequence>
<dbReference type="Gene3D" id="3.40.50.1400">
    <property type="match status" value="2"/>
</dbReference>
<dbReference type="SUPFAM" id="SSF51735">
    <property type="entry name" value="NAD(P)-binding Rossmann-fold domains"/>
    <property type="match status" value="1"/>
</dbReference>
<evidence type="ECO:0000313" key="6">
    <source>
        <dbReference type="Proteomes" id="UP001259832"/>
    </source>
</evidence>
<dbReference type="CDD" id="cd05266">
    <property type="entry name" value="SDR_a4"/>
    <property type="match status" value="1"/>
</dbReference>
<organism evidence="5 6">
    <name type="scientific">Phytophthora citrophthora</name>
    <dbReference type="NCBI Taxonomy" id="4793"/>
    <lineage>
        <taxon>Eukaryota</taxon>
        <taxon>Sar</taxon>
        <taxon>Stramenopiles</taxon>
        <taxon>Oomycota</taxon>
        <taxon>Peronosporomycetes</taxon>
        <taxon>Peronosporales</taxon>
        <taxon>Peronosporaceae</taxon>
        <taxon>Phytophthora</taxon>
    </lineage>
</organism>
<protein>
    <submittedName>
        <fullName evidence="5">Protein YeeZ</fullName>
    </submittedName>
</protein>
<dbReference type="PANTHER" id="PTHR43574">
    <property type="entry name" value="EPIMERASE-RELATED"/>
    <property type="match status" value="1"/>
</dbReference>
<reference evidence="5" key="1">
    <citation type="submission" date="2023-08" db="EMBL/GenBank/DDBJ databases">
        <title>Reference Genome Resource for the Citrus Pathogen Phytophthora citrophthora.</title>
        <authorList>
            <person name="Moller H."/>
            <person name="Coetzee B."/>
            <person name="Rose L.J."/>
            <person name="Van Niekerk J.M."/>
        </authorList>
    </citation>
    <scope>NUCLEOTIDE SEQUENCE</scope>
    <source>
        <strain evidence="5">STE-U-9442</strain>
    </source>
</reference>
<dbReference type="SUPFAM" id="SSF53800">
    <property type="entry name" value="Chelatase"/>
    <property type="match status" value="1"/>
</dbReference>
<dbReference type="EMBL" id="JASMQC010000018">
    <property type="protein sequence ID" value="KAK1938097.1"/>
    <property type="molecule type" value="Genomic_DNA"/>
</dbReference>
<name>A0AAD9GGJ8_9STRA</name>
<dbReference type="Gene3D" id="3.40.50.720">
    <property type="entry name" value="NAD(P)-binding Rossmann-like Domain"/>
    <property type="match status" value="1"/>
</dbReference>
<keyword evidence="4" id="KW-0456">Lyase</keyword>
<dbReference type="AlphaFoldDB" id="A0AAD9GGJ8"/>
<dbReference type="Pfam" id="PF01903">
    <property type="entry name" value="CbiX"/>
    <property type="match status" value="1"/>
</dbReference>
<gene>
    <name evidence="5" type="ORF">P3T76_009247</name>
</gene>
<dbReference type="GO" id="GO:0016829">
    <property type="term" value="F:lyase activity"/>
    <property type="evidence" value="ECO:0007669"/>
    <property type="project" value="UniProtKB-KW"/>
</dbReference>
<evidence type="ECO:0000256" key="3">
    <source>
        <dbReference type="ARBA" id="ARBA00023027"/>
    </source>
</evidence>
<keyword evidence="3" id="KW-0520">NAD</keyword>
<dbReference type="Proteomes" id="UP001259832">
    <property type="component" value="Unassembled WGS sequence"/>
</dbReference>
<evidence type="ECO:0000313" key="5">
    <source>
        <dbReference type="EMBL" id="KAK1938097.1"/>
    </source>
</evidence>
<proteinExistence type="inferred from homology"/>
<comment type="similarity">
    <text evidence="1">Belongs to the NAD(P)-dependent epimerase/dehydratase family.</text>
</comment>
<evidence type="ECO:0000256" key="1">
    <source>
        <dbReference type="ARBA" id="ARBA00007637"/>
    </source>
</evidence>
<keyword evidence="2" id="KW-0479">Metal-binding</keyword>
<accession>A0AAD9GGJ8</accession>
<dbReference type="InterPro" id="IPR002762">
    <property type="entry name" value="CbiX-like"/>
</dbReference>
<comment type="caution">
    <text evidence="5">The sequence shown here is derived from an EMBL/GenBank/DDBJ whole genome shotgun (WGS) entry which is preliminary data.</text>
</comment>
<keyword evidence="6" id="KW-1185">Reference proteome</keyword>
<dbReference type="InterPro" id="IPR036291">
    <property type="entry name" value="NAD(P)-bd_dom_sf"/>
</dbReference>
<evidence type="ECO:0000256" key="4">
    <source>
        <dbReference type="ARBA" id="ARBA00023239"/>
    </source>
</evidence>